<reference evidence="2 3" key="1">
    <citation type="submission" date="2023-10" db="EMBL/GenBank/DDBJ databases">
        <title>Marimonas sp. nov. isolated from tidal mud flat.</title>
        <authorList>
            <person name="Jaincy N.J."/>
            <person name="Srinivasan S."/>
            <person name="Lee S.-S."/>
        </authorList>
    </citation>
    <scope>NUCLEOTIDE SEQUENCE [LARGE SCALE GENOMIC DNA]</scope>
    <source>
        <strain evidence="2 3">MJ-SS3</strain>
    </source>
</reference>
<dbReference type="RefSeq" id="WP_316661886.1">
    <property type="nucleotide sequence ID" value="NZ_JAWHTF010000003.1"/>
</dbReference>
<evidence type="ECO:0000313" key="3">
    <source>
        <dbReference type="Proteomes" id="UP001268651"/>
    </source>
</evidence>
<keyword evidence="1" id="KW-0732">Signal</keyword>
<keyword evidence="3" id="KW-1185">Reference proteome</keyword>
<accession>A0ABU3U743</accession>
<comment type="caution">
    <text evidence="2">The sequence shown here is derived from an EMBL/GenBank/DDBJ whole genome shotgun (WGS) entry which is preliminary data.</text>
</comment>
<evidence type="ECO:0000256" key="1">
    <source>
        <dbReference type="SAM" id="SignalP"/>
    </source>
</evidence>
<gene>
    <name evidence="2" type="ORF">RXV94_07290</name>
</gene>
<feature type="chain" id="PRO_5046393264" evidence="1">
    <location>
        <begin position="20"/>
        <end position="189"/>
    </location>
</feature>
<proteinExistence type="predicted"/>
<dbReference type="EMBL" id="JAWHTF010000003">
    <property type="protein sequence ID" value="MDU8885960.1"/>
    <property type="molecule type" value="Genomic_DNA"/>
</dbReference>
<evidence type="ECO:0000313" key="2">
    <source>
        <dbReference type="EMBL" id="MDU8885960.1"/>
    </source>
</evidence>
<sequence>MKKIILALALLLSSFTTNAQYSYEPTEEFPFGRPNPEAPEQIKDFDPLIGVCNCKSTARNQDGTWGETIDMLWKFKYIANGMIVQDETLKSDGTHSGSIRQFSADSSKWYVHYYTTKGIPKTLPAWEGNKVEDKIILYRNQNAPNGMEGFYRLTFYDISKAGYKWIGEWVSKDETIVYPTWKIECSKME</sequence>
<feature type="signal peptide" evidence="1">
    <location>
        <begin position="1"/>
        <end position="19"/>
    </location>
</feature>
<protein>
    <submittedName>
        <fullName evidence="2">Uncharacterized protein</fullName>
    </submittedName>
</protein>
<dbReference type="Proteomes" id="UP001268651">
    <property type="component" value="Unassembled WGS sequence"/>
</dbReference>
<organism evidence="2 3">
    <name type="scientific">Gilvirhabdus luticola</name>
    <dbReference type="NCBI Taxonomy" id="3079858"/>
    <lineage>
        <taxon>Bacteria</taxon>
        <taxon>Pseudomonadati</taxon>
        <taxon>Bacteroidota</taxon>
        <taxon>Flavobacteriia</taxon>
        <taxon>Flavobacteriales</taxon>
        <taxon>Flavobacteriaceae</taxon>
        <taxon>Gilvirhabdus</taxon>
    </lineage>
</organism>
<name>A0ABU3U743_9FLAO</name>